<name>A0A6A0A159_HAELA</name>
<accession>A0A6A0A159</accession>
<proteinExistence type="predicted"/>
<reference evidence="1 2" key="1">
    <citation type="submission" date="2020-02" db="EMBL/GenBank/DDBJ databases">
        <title>Draft genome sequence of Haematococcus lacustris strain NIES-144.</title>
        <authorList>
            <person name="Morimoto D."/>
            <person name="Nakagawa S."/>
            <person name="Yoshida T."/>
            <person name="Sawayama S."/>
        </authorList>
    </citation>
    <scope>NUCLEOTIDE SEQUENCE [LARGE SCALE GENOMIC DNA]</scope>
    <source>
        <strain evidence="1 2">NIES-144</strain>
    </source>
</reference>
<dbReference type="AlphaFoldDB" id="A0A6A0A159"/>
<dbReference type="EMBL" id="BLLF01002624">
    <property type="protein sequence ID" value="GFH24758.1"/>
    <property type="molecule type" value="Genomic_DNA"/>
</dbReference>
<gene>
    <name evidence="1" type="ORF">HaLaN_22611</name>
</gene>
<protein>
    <submittedName>
        <fullName evidence="1">Uncharacterized protein</fullName>
    </submittedName>
</protein>
<comment type="caution">
    <text evidence="1">The sequence shown here is derived from an EMBL/GenBank/DDBJ whole genome shotgun (WGS) entry which is preliminary data.</text>
</comment>
<keyword evidence="2" id="KW-1185">Reference proteome</keyword>
<dbReference type="Proteomes" id="UP000485058">
    <property type="component" value="Unassembled WGS sequence"/>
</dbReference>
<evidence type="ECO:0000313" key="1">
    <source>
        <dbReference type="EMBL" id="GFH24758.1"/>
    </source>
</evidence>
<evidence type="ECO:0000313" key="2">
    <source>
        <dbReference type="Proteomes" id="UP000485058"/>
    </source>
</evidence>
<sequence>MAGGGGALEAELSALRDDHAKAVQERDAAQHQGEQLRGDKARLLLSLGVTATAAAAVAGHHLVLVLGHLVPEVACEAHWGGVALKAAQHS</sequence>
<organism evidence="1 2">
    <name type="scientific">Haematococcus lacustris</name>
    <name type="common">Green alga</name>
    <name type="synonym">Haematococcus pluvialis</name>
    <dbReference type="NCBI Taxonomy" id="44745"/>
    <lineage>
        <taxon>Eukaryota</taxon>
        <taxon>Viridiplantae</taxon>
        <taxon>Chlorophyta</taxon>
        <taxon>core chlorophytes</taxon>
        <taxon>Chlorophyceae</taxon>
        <taxon>CS clade</taxon>
        <taxon>Chlamydomonadales</taxon>
        <taxon>Haematococcaceae</taxon>
        <taxon>Haematococcus</taxon>
    </lineage>
</organism>